<evidence type="ECO:0000256" key="1">
    <source>
        <dbReference type="SAM" id="MobiDB-lite"/>
    </source>
</evidence>
<organism evidence="2 3">
    <name type="scientific">Cutibacterium porci</name>
    <dbReference type="NCBI Taxonomy" id="2605781"/>
    <lineage>
        <taxon>Bacteria</taxon>
        <taxon>Bacillati</taxon>
        <taxon>Actinomycetota</taxon>
        <taxon>Actinomycetes</taxon>
        <taxon>Propionibacteriales</taxon>
        <taxon>Propionibacteriaceae</taxon>
        <taxon>Cutibacterium</taxon>
    </lineage>
</organism>
<dbReference type="AlphaFoldDB" id="A0A7K0J8V6"/>
<proteinExistence type="predicted"/>
<dbReference type="InterPro" id="IPR013381">
    <property type="entry name" value="CRISPR-assoc_prot_Cse1"/>
</dbReference>
<evidence type="ECO:0000313" key="2">
    <source>
        <dbReference type="EMBL" id="MSS46397.1"/>
    </source>
</evidence>
<dbReference type="Pfam" id="PF09481">
    <property type="entry name" value="CRISPR_Cse1"/>
    <property type="match status" value="1"/>
</dbReference>
<accession>A0A7K0J8V6</accession>
<name>A0A7K0J8V6_9ACTN</name>
<protein>
    <submittedName>
        <fullName evidence="2">Type I-E CRISPR-associated protein Cse1/CasA</fullName>
    </submittedName>
</protein>
<sequence length="552" mass="60925">MTSAFNLMDEPWILAREPDNRVVEVSIRDAFHRATELRALAGEIPTQEAAILRLLLAIVMRATARERSDDEKVDDWGQWWSEGLPLDEIDSYLDQWHDRFDLFDDRAPFMQVADLHTAKGGFSGLTKIISEVPANDKFFTTRDGAGIASLSFAEAARWLVHAHAFDVSGIKSGAVGDPRVKSGKGFPIGTGVSGPMGIVVVEGANLSETILLNLFLEDDPEGDVPVWERPAQGPAPDAQHPVPTGCADLFTWQSRRARLITDGERVTDVLLCNGDKVEWKDLLHKDSSTAWRFSAPQTKTAGQVVYMPRSHDATKAMWRGLEPLLAREPSPEDHHKRKPGEPDRQWLRPEIFEQLAMLTADGVLPSAHMARVRTIGMEYGPKASSVSSVIDDALPTSMAVLADEQLARLAVDCARTAEGLVFALQNLATDLATATGSEAEGVRPHAAEAGFASLDPDYRDWFSHLSSTTDIDGARVAWRRRARQVVRDVGRQLCRDAGPMALTGRMITVPNTEREDLMDVARAWQRFASRLRTSAPLPDDPQPRSETSSKEK</sequence>
<comment type="caution">
    <text evidence="2">The sequence shown here is derived from an EMBL/GenBank/DDBJ whole genome shotgun (WGS) entry which is preliminary data.</text>
</comment>
<feature type="region of interest" description="Disordered" evidence="1">
    <location>
        <begin position="531"/>
        <end position="552"/>
    </location>
</feature>
<dbReference type="EMBL" id="VUMG01000003">
    <property type="protein sequence ID" value="MSS46397.1"/>
    <property type="molecule type" value="Genomic_DNA"/>
</dbReference>
<dbReference type="Proteomes" id="UP000466104">
    <property type="component" value="Unassembled WGS sequence"/>
</dbReference>
<dbReference type="RefSeq" id="WP_154564342.1">
    <property type="nucleotide sequence ID" value="NZ_VUMG01000003.1"/>
</dbReference>
<dbReference type="CDD" id="cd09729">
    <property type="entry name" value="Cse1_I-E"/>
    <property type="match status" value="1"/>
</dbReference>
<feature type="compositionally biased region" description="Basic and acidic residues" evidence="1">
    <location>
        <begin position="541"/>
        <end position="552"/>
    </location>
</feature>
<keyword evidence="3" id="KW-1185">Reference proteome</keyword>
<gene>
    <name evidence="2" type="primary">casA</name>
    <name evidence="2" type="ORF">FYJ43_10295</name>
</gene>
<reference evidence="2 3" key="1">
    <citation type="submission" date="2019-08" db="EMBL/GenBank/DDBJ databases">
        <title>In-depth cultivation of the pig gut microbiome towards novel bacterial diversity and tailored functional studies.</title>
        <authorList>
            <person name="Wylensek D."/>
            <person name="Hitch T.C.A."/>
            <person name="Clavel T."/>
        </authorList>
    </citation>
    <scope>NUCLEOTIDE SEQUENCE [LARGE SCALE GENOMIC DNA]</scope>
    <source>
        <strain evidence="2 3">WCA-380-WT-3A</strain>
    </source>
</reference>
<evidence type="ECO:0000313" key="3">
    <source>
        <dbReference type="Proteomes" id="UP000466104"/>
    </source>
</evidence>
<dbReference type="NCBIfam" id="TIGR02547">
    <property type="entry name" value="casA_cse1"/>
    <property type="match status" value="1"/>
</dbReference>
<dbReference type="Gene3D" id="1.10.132.100">
    <property type="match status" value="1"/>
</dbReference>